<name>A0A9D3RWF6_ANGAN</name>
<dbReference type="CDD" id="cd12643">
    <property type="entry name" value="RRM_CFIm68"/>
    <property type="match status" value="1"/>
</dbReference>
<evidence type="ECO:0000259" key="11">
    <source>
        <dbReference type="PROSITE" id="PS50102"/>
    </source>
</evidence>
<gene>
    <name evidence="12" type="ORF">ANANG_G00146720</name>
</gene>
<proteinExistence type="inferred from homology"/>
<evidence type="ECO:0000256" key="4">
    <source>
        <dbReference type="ARBA" id="ARBA00006265"/>
    </source>
</evidence>
<dbReference type="Pfam" id="PF00076">
    <property type="entry name" value="RRM_1"/>
    <property type="match status" value="1"/>
</dbReference>
<keyword evidence="13" id="KW-1185">Reference proteome</keyword>
<dbReference type="Proteomes" id="UP001044222">
    <property type="component" value="Chromosome 7"/>
</dbReference>
<dbReference type="GO" id="GO:0006397">
    <property type="term" value="P:mRNA processing"/>
    <property type="evidence" value="ECO:0007669"/>
    <property type="project" value="UniProtKB-KW"/>
</dbReference>
<reference evidence="12" key="1">
    <citation type="submission" date="2021-01" db="EMBL/GenBank/DDBJ databases">
        <title>A chromosome-scale assembly of European eel, Anguilla anguilla.</title>
        <authorList>
            <person name="Henkel C."/>
            <person name="Jong-Raadsen S.A."/>
            <person name="Dufour S."/>
            <person name="Weltzien F.-A."/>
            <person name="Palstra A.P."/>
            <person name="Pelster B."/>
            <person name="Spaink H.P."/>
            <person name="Van Den Thillart G.E."/>
            <person name="Jansen H."/>
            <person name="Zahm M."/>
            <person name="Klopp C."/>
            <person name="Cedric C."/>
            <person name="Louis A."/>
            <person name="Berthelot C."/>
            <person name="Parey E."/>
            <person name="Roest Crollius H."/>
            <person name="Montfort J."/>
            <person name="Robinson-Rechavi M."/>
            <person name="Bucao C."/>
            <person name="Bouchez O."/>
            <person name="Gislard M."/>
            <person name="Lluch J."/>
            <person name="Milhes M."/>
            <person name="Lampietro C."/>
            <person name="Lopez Roques C."/>
            <person name="Donnadieu C."/>
            <person name="Braasch I."/>
            <person name="Desvignes T."/>
            <person name="Postlethwait J."/>
            <person name="Bobe J."/>
            <person name="Guiguen Y."/>
            <person name="Dirks R."/>
        </authorList>
    </citation>
    <scope>NUCLEOTIDE SEQUENCE</scope>
    <source>
        <strain evidence="12">Tag_6206</strain>
        <tissue evidence="12">Liver</tissue>
    </source>
</reference>
<evidence type="ECO:0000256" key="1">
    <source>
        <dbReference type="ARBA" id="ARBA00004324"/>
    </source>
</evidence>
<dbReference type="FunFam" id="3.30.70.330:FF:000081">
    <property type="entry name" value="Cleavage and polyadenylation specificity factor subunit 6"/>
    <property type="match status" value="1"/>
</dbReference>
<dbReference type="EMBL" id="JAFIRN010000007">
    <property type="protein sequence ID" value="KAG5846149.1"/>
    <property type="molecule type" value="Genomic_DNA"/>
</dbReference>
<dbReference type="InterPro" id="IPR000504">
    <property type="entry name" value="RRM_dom"/>
</dbReference>
<dbReference type="SUPFAM" id="SSF54928">
    <property type="entry name" value="RNA-binding domain, RBD"/>
    <property type="match status" value="1"/>
</dbReference>
<feature type="compositionally biased region" description="Low complexity" evidence="10">
    <location>
        <begin position="421"/>
        <end position="432"/>
    </location>
</feature>
<feature type="region of interest" description="Disordered" evidence="10">
    <location>
        <begin position="391"/>
        <end position="467"/>
    </location>
</feature>
<feature type="region of interest" description="Disordered" evidence="10">
    <location>
        <begin position="165"/>
        <end position="234"/>
    </location>
</feature>
<evidence type="ECO:0000256" key="5">
    <source>
        <dbReference type="ARBA" id="ARBA00016259"/>
    </source>
</evidence>
<dbReference type="GO" id="GO:0016607">
    <property type="term" value="C:nuclear speck"/>
    <property type="evidence" value="ECO:0007669"/>
    <property type="project" value="UniProtKB-SubCell"/>
</dbReference>
<dbReference type="InterPro" id="IPR034769">
    <property type="entry name" value="CPSF6_RRM"/>
</dbReference>
<dbReference type="InterPro" id="IPR035979">
    <property type="entry name" value="RBD_domain_sf"/>
</dbReference>
<feature type="compositionally biased region" description="Gly residues" evidence="10">
    <location>
        <begin position="184"/>
        <end position="212"/>
    </location>
</feature>
<dbReference type="InterPro" id="IPR057951">
    <property type="entry name" value="CPSF6/7_RSLD_N"/>
</dbReference>
<evidence type="ECO:0000256" key="2">
    <source>
        <dbReference type="ARBA" id="ARBA00004496"/>
    </source>
</evidence>
<protein>
    <recommendedName>
        <fullName evidence="5">Cleavage and polyadenylation specificity factor subunit 6</fullName>
    </recommendedName>
</protein>
<dbReference type="PROSITE" id="PS50102">
    <property type="entry name" value="RRM"/>
    <property type="match status" value="1"/>
</dbReference>
<dbReference type="AlphaFoldDB" id="A0A9D3RWF6"/>
<dbReference type="InterPro" id="IPR034772">
    <property type="entry name" value="CPSF6/7"/>
</dbReference>
<evidence type="ECO:0000313" key="13">
    <source>
        <dbReference type="Proteomes" id="UP001044222"/>
    </source>
</evidence>
<keyword evidence="7" id="KW-0507">mRNA processing</keyword>
<evidence type="ECO:0000256" key="9">
    <source>
        <dbReference type="PROSITE-ProRule" id="PRU00176"/>
    </source>
</evidence>
<evidence type="ECO:0000256" key="6">
    <source>
        <dbReference type="ARBA" id="ARBA00022490"/>
    </source>
</evidence>
<evidence type="ECO:0000256" key="10">
    <source>
        <dbReference type="SAM" id="MobiDB-lite"/>
    </source>
</evidence>
<feature type="domain" description="RRM" evidence="11">
    <location>
        <begin position="81"/>
        <end position="161"/>
    </location>
</feature>
<organism evidence="12 13">
    <name type="scientific">Anguilla anguilla</name>
    <name type="common">European freshwater eel</name>
    <name type="synonym">Muraena anguilla</name>
    <dbReference type="NCBI Taxonomy" id="7936"/>
    <lineage>
        <taxon>Eukaryota</taxon>
        <taxon>Metazoa</taxon>
        <taxon>Chordata</taxon>
        <taxon>Craniata</taxon>
        <taxon>Vertebrata</taxon>
        <taxon>Euteleostomi</taxon>
        <taxon>Actinopterygii</taxon>
        <taxon>Neopterygii</taxon>
        <taxon>Teleostei</taxon>
        <taxon>Anguilliformes</taxon>
        <taxon>Anguillidae</taxon>
        <taxon>Anguilla</taxon>
    </lineage>
</organism>
<feature type="compositionally biased region" description="Polar residues" evidence="10">
    <location>
        <begin position="165"/>
        <end position="180"/>
    </location>
</feature>
<dbReference type="InterPro" id="IPR012677">
    <property type="entry name" value="Nucleotide-bd_a/b_plait_sf"/>
</dbReference>
<feature type="compositionally biased region" description="Basic and acidic residues" evidence="10">
    <location>
        <begin position="401"/>
        <end position="419"/>
    </location>
</feature>
<comment type="similarity">
    <text evidence="4">Belongs to the RRM CPSF6/7 family.</text>
</comment>
<keyword evidence="6" id="KW-0963">Cytoplasm</keyword>
<evidence type="ECO:0000313" key="12">
    <source>
        <dbReference type="EMBL" id="KAG5846149.1"/>
    </source>
</evidence>
<feature type="compositionally biased region" description="Pro residues" evidence="10">
    <location>
        <begin position="269"/>
        <end position="283"/>
    </location>
</feature>
<comment type="subcellular location">
    <subcellularLocation>
        <location evidence="2">Cytoplasm</location>
    </subcellularLocation>
    <subcellularLocation>
        <location evidence="1">Nucleus speckle</location>
    </subcellularLocation>
    <subcellularLocation>
        <location evidence="3">Nucleus</location>
        <location evidence="3">Nucleoplasm</location>
    </subcellularLocation>
</comment>
<keyword evidence="9" id="KW-0694">RNA-binding</keyword>
<feature type="compositionally biased region" description="Pro residues" evidence="10">
    <location>
        <begin position="216"/>
        <end position="226"/>
    </location>
</feature>
<feature type="region of interest" description="Disordered" evidence="10">
    <location>
        <begin position="37"/>
        <end position="64"/>
    </location>
</feature>
<feature type="compositionally biased region" description="Basic and acidic residues" evidence="10">
    <location>
        <begin position="301"/>
        <end position="316"/>
    </location>
</feature>
<evidence type="ECO:0000256" key="7">
    <source>
        <dbReference type="ARBA" id="ARBA00022664"/>
    </source>
</evidence>
<dbReference type="Gene3D" id="3.30.70.330">
    <property type="match status" value="1"/>
</dbReference>
<dbReference type="GO" id="GO:0003723">
    <property type="term" value="F:RNA binding"/>
    <property type="evidence" value="ECO:0007669"/>
    <property type="project" value="UniProtKB-UniRule"/>
</dbReference>
<evidence type="ECO:0000256" key="3">
    <source>
        <dbReference type="ARBA" id="ARBA00004642"/>
    </source>
</evidence>
<dbReference type="PANTHER" id="PTHR23204">
    <property type="entry name" value="CLEAVAGE AND POLYADENYLATION SPECIFIC FACTOR"/>
    <property type="match status" value="1"/>
</dbReference>
<comment type="caution">
    <text evidence="12">The sequence shown here is derived from an EMBL/GenBank/DDBJ whole genome shotgun (WGS) entry which is preliminary data.</text>
</comment>
<sequence length="467" mass="50396">MADGVDHIDIYADVEEEFSQEADYNVHEQIDLYDDVISPSANNGDAPEDRDYLDNLPAPVGSEGGKGAPPNVVYTYTGKRIALYIGNLTWWTTDEDLTDAIRSVGINDVLEIKFFENRANGQSKGFALVCVGSESSSRKLLELLSKRELHGQNPIVTPCNKQSLSQFEMQSRKSTQSGQMSGEGKAGPPGVGPRGFPLGRGRGRFPGPGGDRFPGPVGPGGPPPHFPGSGMRPSELIRHQDSHLMEMNFNCFQPGRDGNWRPRGGLQGPPRPPPGPPGPPATCPRPMGGAPSNDPYGRPPPYDRGEYGPGGREMDAARTPLSEAEFEEIMNRNRAISSSAISRAVSDASAADYGSAIETLVTAISLIKQSKVSADDRCKVLISSLQDCLHGIESKSYGSASRRERSRERDHSRSRERATSRAPRPARGLLPREGPRPGAGPRPREGVPPPLGQLTEEEGPGPRRSPR</sequence>
<dbReference type="GO" id="GO:0005737">
    <property type="term" value="C:cytoplasm"/>
    <property type="evidence" value="ECO:0007669"/>
    <property type="project" value="UniProtKB-SubCell"/>
</dbReference>
<dbReference type="SMART" id="SM00360">
    <property type="entry name" value="RRM"/>
    <property type="match status" value="1"/>
</dbReference>
<dbReference type="Pfam" id="PF25524">
    <property type="entry name" value="RSLD_CPSF6"/>
    <property type="match status" value="1"/>
</dbReference>
<keyword evidence="8" id="KW-0539">Nucleus</keyword>
<evidence type="ECO:0000256" key="8">
    <source>
        <dbReference type="ARBA" id="ARBA00023242"/>
    </source>
</evidence>
<accession>A0A9D3RWF6</accession>
<feature type="region of interest" description="Disordered" evidence="10">
    <location>
        <begin position="249"/>
        <end position="322"/>
    </location>
</feature>